<dbReference type="InterPro" id="IPR036361">
    <property type="entry name" value="SAP_dom_sf"/>
</dbReference>
<feature type="compositionally biased region" description="Basic and acidic residues" evidence="12">
    <location>
        <begin position="615"/>
        <end position="632"/>
    </location>
</feature>
<feature type="region of interest" description="Disordered" evidence="12">
    <location>
        <begin position="36"/>
        <end position="228"/>
    </location>
</feature>
<keyword evidence="8" id="KW-0010">Activator</keyword>
<keyword evidence="7" id="KW-0805">Transcription regulation</keyword>
<dbReference type="RefSeq" id="XP_005810610.1">
    <property type="nucleotide sequence ID" value="XM_005810553.2"/>
</dbReference>
<proteinExistence type="predicted"/>
<reference evidence="15" key="3">
    <citation type="submission" date="2025-08" db="UniProtKB">
        <authorList>
            <consortium name="Ensembl"/>
        </authorList>
    </citation>
    <scope>IDENTIFICATION</scope>
    <source>
        <strain evidence="15">JP 163 A</strain>
    </source>
</reference>
<dbReference type="Ensembl" id="ENSXMAT00000004860.2">
    <property type="protein sequence ID" value="ENSXMAP00000004855.1"/>
    <property type="gene ID" value="ENSXMAG00000004815.2"/>
</dbReference>
<dbReference type="Gene3D" id="3.40.50.300">
    <property type="entry name" value="P-loop containing nucleotide triphosphate hydrolases"/>
    <property type="match status" value="1"/>
</dbReference>
<keyword evidence="3" id="KW-0678">Repressor</keyword>
<reference evidence="16" key="1">
    <citation type="submission" date="2012-01" db="EMBL/GenBank/DDBJ databases">
        <authorList>
            <person name="Walter R."/>
            <person name="Schartl M."/>
            <person name="Warren W."/>
        </authorList>
    </citation>
    <scope>NUCLEOTIDE SEQUENCE [LARGE SCALE GENOMIC DNA]</scope>
    <source>
        <strain evidence="16">JP 163 A</strain>
    </source>
</reference>
<feature type="compositionally biased region" description="Polar residues" evidence="12">
    <location>
        <begin position="759"/>
        <end position="769"/>
    </location>
</feature>
<dbReference type="InParanoid" id="M3ZRL2"/>
<feature type="compositionally biased region" description="Low complexity" evidence="12">
    <location>
        <begin position="165"/>
        <end position="178"/>
    </location>
</feature>
<evidence type="ECO:0000256" key="9">
    <source>
        <dbReference type="ARBA" id="ARBA00023163"/>
    </source>
</evidence>
<keyword evidence="2" id="KW-0488">Methylation</keyword>
<feature type="compositionally biased region" description="Low complexity" evidence="12">
    <location>
        <begin position="770"/>
        <end position="789"/>
    </location>
</feature>
<organism evidence="15 16">
    <name type="scientific">Xiphophorus maculatus</name>
    <name type="common">Southern platyfish</name>
    <name type="synonym">Platypoecilus maculatus</name>
    <dbReference type="NCBI Taxonomy" id="8083"/>
    <lineage>
        <taxon>Eukaryota</taxon>
        <taxon>Metazoa</taxon>
        <taxon>Chordata</taxon>
        <taxon>Craniata</taxon>
        <taxon>Vertebrata</taxon>
        <taxon>Euteleostomi</taxon>
        <taxon>Actinopterygii</taxon>
        <taxon>Neopterygii</taxon>
        <taxon>Teleostei</taxon>
        <taxon>Neoteleostei</taxon>
        <taxon>Acanthomorphata</taxon>
        <taxon>Ovalentaria</taxon>
        <taxon>Atherinomorphae</taxon>
        <taxon>Cyprinodontiformes</taxon>
        <taxon>Poeciliidae</taxon>
        <taxon>Poeciliinae</taxon>
        <taxon>Xiphophorus</taxon>
    </lineage>
</organism>
<dbReference type="InterPro" id="IPR003034">
    <property type="entry name" value="SAP_dom"/>
</dbReference>
<evidence type="ECO:0000256" key="8">
    <source>
        <dbReference type="ARBA" id="ARBA00023159"/>
    </source>
</evidence>
<evidence type="ECO:0000256" key="12">
    <source>
        <dbReference type="SAM" id="MobiDB-lite"/>
    </source>
</evidence>
<feature type="compositionally biased region" description="Polar residues" evidence="12">
    <location>
        <begin position="695"/>
        <end position="727"/>
    </location>
</feature>
<keyword evidence="4" id="KW-1017">Isopeptide bond</keyword>
<protein>
    <submittedName>
        <fullName evidence="15">Heteroous nuclear ribonucleoprotein U like 1</fullName>
    </submittedName>
</protein>
<evidence type="ECO:0000256" key="5">
    <source>
        <dbReference type="ARBA" id="ARBA00022553"/>
    </source>
</evidence>
<keyword evidence="16" id="KW-1185">Reference proteome</keyword>
<dbReference type="Pfam" id="PF02037">
    <property type="entry name" value="SAP"/>
    <property type="match status" value="1"/>
</dbReference>
<evidence type="ECO:0000256" key="7">
    <source>
        <dbReference type="ARBA" id="ARBA00023015"/>
    </source>
</evidence>
<keyword evidence="5" id="KW-0597">Phosphoprotein</keyword>
<dbReference type="GeneID" id="102238158"/>
<reference evidence="16" key="2">
    <citation type="journal article" date="2013" name="Nat. Genet.">
        <title>The genome of the platyfish, Xiphophorus maculatus, provides insights into evolutionary adaptation and several complex traits.</title>
        <authorList>
            <person name="Schartl M."/>
            <person name="Walter R.B."/>
            <person name="Shen Y."/>
            <person name="Garcia T."/>
            <person name="Catchen J."/>
            <person name="Amores A."/>
            <person name="Braasch I."/>
            <person name="Chalopin D."/>
            <person name="Volff J.N."/>
            <person name="Lesch K.P."/>
            <person name="Bisazza A."/>
            <person name="Minx P."/>
            <person name="Hillier L."/>
            <person name="Wilson R.K."/>
            <person name="Fuerstenberg S."/>
            <person name="Boore J."/>
            <person name="Searle S."/>
            <person name="Postlethwait J.H."/>
            <person name="Warren W.C."/>
        </authorList>
    </citation>
    <scope>NUCLEOTIDE SEQUENCE [LARGE SCALE GENOMIC DNA]</scope>
    <source>
        <strain evidence="16">JP 163 A</strain>
    </source>
</reference>
<dbReference type="PANTHER" id="PTHR12381:SF41">
    <property type="entry name" value="HETEROGENEOUS NUCLEAR RIBONUCLEOPROTEIN U-LIKE PROTEIN 1"/>
    <property type="match status" value="1"/>
</dbReference>
<accession>M3ZRL2</accession>
<evidence type="ECO:0000313" key="15">
    <source>
        <dbReference type="Ensembl" id="ENSXMAP00000004855.1"/>
    </source>
</evidence>
<evidence type="ECO:0000256" key="1">
    <source>
        <dbReference type="ARBA" id="ARBA00004123"/>
    </source>
</evidence>
<feature type="domain" description="B30.2/SPRY" evidence="13">
    <location>
        <begin position="211"/>
        <end position="409"/>
    </location>
</feature>
<dbReference type="InterPro" id="IPR043136">
    <property type="entry name" value="B30.2/SPRY_sf"/>
</dbReference>
<evidence type="ECO:0000256" key="10">
    <source>
        <dbReference type="ARBA" id="ARBA00023242"/>
    </source>
</evidence>
<feature type="region of interest" description="Disordered" evidence="12">
    <location>
        <begin position="615"/>
        <end position="733"/>
    </location>
</feature>
<dbReference type="FunFam" id="2.60.120.920:FF:000006">
    <property type="entry name" value="heterogeneous nuclear ribonucleoprotein U isoform X1"/>
    <property type="match status" value="1"/>
</dbReference>
<dbReference type="KEGG" id="xma:102238158"/>
<feature type="domain" description="SAP" evidence="14">
    <location>
        <begin position="5"/>
        <end position="39"/>
    </location>
</feature>
<dbReference type="HOGENOM" id="CLU_012140_0_1_1"/>
<dbReference type="OMA" id="TGVWQTQ"/>
<dbReference type="PROSITE" id="PS50188">
    <property type="entry name" value="B302_SPRY"/>
    <property type="match status" value="1"/>
</dbReference>
<dbReference type="Gene3D" id="1.10.720.30">
    <property type="entry name" value="SAP domain"/>
    <property type="match status" value="1"/>
</dbReference>
<dbReference type="CDD" id="cd12884">
    <property type="entry name" value="SPRY_hnRNP"/>
    <property type="match status" value="1"/>
</dbReference>
<feature type="compositionally biased region" description="Acidic residues" evidence="12">
    <location>
        <begin position="42"/>
        <end position="96"/>
    </location>
</feature>
<evidence type="ECO:0000256" key="2">
    <source>
        <dbReference type="ARBA" id="ARBA00022481"/>
    </source>
</evidence>
<dbReference type="PANTHER" id="PTHR12381">
    <property type="entry name" value="HETEROGENEOUS NUCLEAR RIBONUCLEOPROTEIN U FAMILY MEMBER"/>
    <property type="match status" value="1"/>
</dbReference>
<dbReference type="RefSeq" id="XP_023206531.1">
    <property type="nucleotide sequence ID" value="XM_023350763.1"/>
</dbReference>
<dbReference type="GO" id="GO:0003723">
    <property type="term" value="F:RNA binding"/>
    <property type="evidence" value="ECO:0007669"/>
    <property type="project" value="TreeGrafter"/>
</dbReference>
<dbReference type="GO" id="GO:1990904">
    <property type="term" value="C:ribonucleoprotein complex"/>
    <property type="evidence" value="ECO:0007669"/>
    <property type="project" value="UniProtKB-KW"/>
</dbReference>
<dbReference type="Pfam" id="PF13671">
    <property type="entry name" value="AAA_33"/>
    <property type="match status" value="1"/>
</dbReference>
<dbReference type="GO" id="GO:0000380">
    <property type="term" value="P:alternative mRNA splicing, via spliceosome"/>
    <property type="evidence" value="ECO:0007669"/>
    <property type="project" value="TreeGrafter"/>
</dbReference>
<keyword evidence="10" id="KW-0539">Nucleus</keyword>
<dbReference type="SUPFAM" id="SSF49899">
    <property type="entry name" value="Concanavalin A-like lectins/glucanases"/>
    <property type="match status" value="1"/>
</dbReference>
<reference evidence="15" key="4">
    <citation type="submission" date="2025-09" db="UniProtKB">
        <authorList>
            <consortium name="Ensembl"/>
        </authorList>
    </citation>
    <scope>IDENTIFICATION</scope>
    <source>
        <strain evidence="15">JP 163 A</strain>
    </source>
</reference>
<dbReference type="STRING" id="8083.ENSXMAP00000004855"/>
<dbReference type="FunFam" id="3.40.50.300:FF:000355">
    <property type="entry name" value="Heterogeneous nuclear ribonucleoprotein U-like 1, isoform CRA_a"/>
    <property type="match status" value="1"/>
</dbReference>
<dbReference type="InterPro" id="IPR013320">
    <property type="entry name" value="ConA-like_dom_sf"/>
</dbReference>
<dbReference type="InterPro" id="IPR001870">
    <property type="entry name" value="B30.2/SPRY"/>
</dbReference>
<dbReference type="Proteomes" id="UP000002852">
    <property type="component" value="Unassembled WGS sequence"/>
</dbReference>
<keyword evidence="6" id="KW-0832">Ubl conjugation</keyword>
<dbReference type="SMART" id="SM00449">
    <property type="entry name" value="SPRY"/>
    <property type="match status" value="1"/>
</dbReference>
<dbReference type="InterPro" id="IPR027417">
    <property type="entry name" value="P-loop_NTPase"/>
</dbReference>
<feature type="compositionally biased region" description="Polar residues" evidence="12">
    <location>
        <begin position="115"/>
        <end position="128"/>
    </location>
</feature>
<evidence type="ECO:0000256" key="3">
    <source>
        <dbReference type="ARBA" id="ARBA00022491"/>
    </source>
</evidence>
<dbReference type="SMART" id="SM00513">
    <property type="entry name" value="SAP"/>
    <property type="match status" value="1"/>
</dbReference>
<dbReference type="InterPro" id="IPR003877">
    <property type="entry name" value="SPRY_dom"/>
</dbReference>
<keyword evidence="9" id="KW-0804">Transcription</keyword>
<evidence type="ECO:0000256" key="11">
    <source>
        <dbReference type="ARBA" id="ARBA00023274"/>
    </source>
</evidence>
<dbReference type="OrthoDB" id="445357at2759"/>
<comment type="subcellular location">
    <subcellularLocation>
        <location evidence="1">Nucleus</location>
    </subcellularLocation>
</comment>
<feature type="compositionally biased region" description="Gly residues" evidence="12">
    <location>
        <begin position="664"/>
        <end position="675"/>
    </location>
</feature>
<dbReference type="Gene3D" id="2.60.120.920">
    <property type="match status" value="1"/>
</dbReference>
<dbReference type="eggNOG" id="KOG2242">
    <property type="taxonomic scope" value="Eukaryota"/>
</dbReference>
<sequence length="830" mass="94373">MSLDVKKLKVNELKEELQRRGLDTRGLKADLMERLKAALEAQAEEETSEQTGQEEYDEETPEEEEEAPDQQEDQDYGGDDMDDAGDGDNPPEEDEGRDSGGYYEEEEAEAEPYESQQTSDSGNGEIQRSSAVSEEESKAETNFEDNSNEIKTEIKTEDEAEPVGDEQQAAQEAEQQDQAEIKTEDNKGGNSRKRPHEENRSYGYYEHREEKRSRTPQPPAEDEEENVDDSMVTIDTYNCDLHFKVSRDRYSGYPLTIEGFAYLWAGARATHGITQGRVCYEMKINEEIPVKHLPSSEPDPHVVRIGWSLNNCSTQLGEEPFSFGYGGTGKKSSDCKFADYGEKFGENDIIGCYIDFESSDEVTMGFSKNGVNLGVAFRTTKEALAGRALFPHVLVKNCAVEFNFGQKREPYFPPEEGYTFFHDVPMEDKIRGTKGPANKSECEILMMVGLPACGKTTWAIKHAEENPDKKYNILGTNAIMDKMKVMGLRRQRNYAGRWDVLIQQATQCLNRLIEIAARKRRNYILDQTNVYGSARRRKMRPFEGFQRKAIVICPTDEDFKERTLKQTNEQGKDVPDHAVLEMKANFTLPEPCDFLEDVAFVELQREDAEKVLKQYNEEGRKAGPPPDKRFDNRQGGFRGRGSGGSYQRYDNRDGFRGGYQNRSGDGGSGYRGGYNRGSYSQNRWGNSYRDGGSDTRGSYNRNQQSSGSYNRPASYNKTGYNQQGYSQSYNPGYNQGSYNQNYYSSYSQYPGYSQSYSQTPTTAQTYNHHQQPPAAQQPPAQQQQSYNQQYQQYAQQWQQYYQNQNQWNQYYSQYGGYPGQGSQGSSSGSQ</sequence>
<feature type="region of interest" description="Disordered" evidence="12">
    <location>
        <begin position="811"/>
        <end position="830"/>
    </location>
</feature>
<name>M3ZRL2_XIPMA</name>
<evidence type="ECO:0000256" key="6">
    <source>
        <dbReference type="ARBA" id="ARBA00022843"/>
    </source>
</evidence>
<feature type="compositionally biased region" description="Acidic residues" evidence="12">
    <location>
        <begin position="103"/>
        <end position="112"/>
    </location>
</feature>
<dbReference type="SUPFAM" id="SSF68906">
    <property type="entry name" value="SAP domain"/>
    <property type="match status" value="1"/>
</dbReference>
<keyword evidence="11" id="KW-0687">Ribonucleoprotein</keyword>
<feature type="compositionally biased region" description="Basic and acidic residues" evidence="12">
    <location>
        <begin position="195"/>
        <end position="213"/>
    </location>
</feature>
<dbReference type="GeneTree" id="ENSGT00940000157823"/>
<dbReference type="FunFam" id="1.10.720.30:FF:000004">
    <property type="entry name" value="heterogeneous nuclear ribonucleoprotein U isoform X1"/>
    <property type="match status" value="1"/>
</dbReference>
<dbReference type="SUPFAM" id="SSF52540">
    <property type="entry name" value="P-loop containing nucleoside triphosphate hydrolases"/>
    <property type="match status" value="1"/>
</dbReference>
<dbReference type="CTD" id="11100"/>
<evidence type="ECO:0000313" key="16">
    <source>
        <dbReference type="Proteomes" id="UP000002852"/>
    </source>
</evidence>
<evidence type="ECO:0000259" key="14">
    <source>
        <dbReference type="PROSITE" id="PS50800"/>
    </source>
</evidence>
<dbReference type="PROSITE" id="PS50800">
    <property type="entry name" value="SAP"/>
    <property type="match status" value="1"/>
</dbReference>
<feature type="region of interest" description="Disordered" evidence="12">
    <location>
        <begin position="753"/>
        <end position="789"/>
    </location>
</feature>
<feature type="compositionally biased region" description="Basic and acidic residues" evidence="12">
    <location>
        <begin position="148"/>
        <end position="157"/>
    </location>
</feature>
<dbReference type="GO" id="GO:0005634">
    <property type="term" value="C:nucleus"/>
    <property type="evidence" value="ECO:0007669"/>
    <property type="project" value="UniProtKB-SubCell"/>
</dbReference>
<evidence type="ECO:0000256" key="4">
    <source>
        <dbReference type="ARBA" id="ARBA00022499"/>
    </source>
</evidence>
<dbReference type="AlphaFoldDB" id="M3ZRL2"/>
<dbReference type="InterPro" id="IPR035778">
    <property type="entry name" value="SPRY_hnRNP_U"/>
</dbReference>
<evidence type="ECO:0000259" key="13">
    <source>
        <dbReference type="PROSITE" id="PS50188"/>
    </source>
</evidence>
<dbReference type="Pfam" id="PF00622">
    <property type="entry name" value="SPRY"/>
    <property type="match status" value="1"/>
</dbReference>